<sequence>MSTCNTCGRHKTDSQCGYCLGRAMGAEIQRRKYEAERDHYATGAGGSPRRGGGGCALLLLAAAASPLAAEAARILL</sequence>
<keyword evidence="2" id="KW-1185">Reference proteome</keyword>
<organism evidence="1 2">
    <name type="scientific">Nocardiopsis lambiniae</name>
    <dbReference type="NCBI Taxonomy" id="3075539"/>
    <lineage>
        <taxon>Bacteria</taxon>
        <taxon>Bacillati</taxon>
        <taxon>Actinomycetota</taxon>
        <taxon>Actinomycetes</taxon>
        <taxon>Streptosporangiales</taxon>
        <taxon>Nocardiopsidaceae</taxon>
        <taxon>Nocardiopsis</taxon>
    </lineage>
</organism>
<comment type="caution">
    <text evidence="1">The sequence shown here is derived from an EMBL/GenBank/DDBJ whole genome shotgun (WGS) entry which is preliminary data.</text>
</comment>
<protein>
    <submittedName>
        <fullName evidence="1">Uncharacterized protein</fullName>
    </submittedName>
</protein>
<evidence type="ECO:0000313" key="1">
    <source>
        <dbReference type="EMBL" id="MDT0331969.1"/>
    </source>
</evidence>
<accession>A0ABU2MGY6</accession>
<dbReference type="RefSeq" id="WP_311514411.1">
    <property type="nucleotide sequence ID" value="NZ_JAVREP010000031.1"/>
</dbReference>
<dbReference type="EMBL" id="JAVREP010000031">
    <property type="protein sequence ID" value="MDT0331969.1"/>
    <property type="molecule type" value="Genomic_DNA"/>
</dbReference>
<proteinExistence type="predicted"/>
<dbReference type="Proteomes" id="UP001183390">
    <property type="component" value="Unassembled WGS sequence"/>
</dbReference>
<gene>
    <name evidence="1" type="ORF">RM479_26470</name>
</gene>
<reference evidence="2" key="1">
    <citation type="submission" date="2023-07" db="EMBL/GenBank/DDBJ databases">
        <title>30 novel species of actinomycetes from the DSMZ collection.</title>
        <authorList>
            <person name="Nouioui I."/>
        </authorList>
    </citation>
    <scope>NUCLEOTIDE SEQUENCE [LARGE SCALE GENOMIC DNA]</scope>
    <source>
        <strain evidence="2">DSM 44743</strain>
    </source>
</reference>
<name>A0ABU2MGY6_9ACTN</name>
<evidence type="ECO:0000313" key="2">
    <source>
        <dbReference type="Proteomes" id="UP001183390"/>
    </source>
</evidence>